<evidence type="ECO:0000313" key="9">
    <source>
        <dbReference type="EMBL" id="RKQ88968.1"/>
    </source>
</evidence>
<dbReference type="GO" id="GO:0005886">
    <property type="term" value="C:plasma membrane"/>
    <property type="evidence" value="ECO:0007669"/>
    <property type="project" value="UniProtKB-SubCell"/>
</dbReference>
<dbReference type="PANTHER" id="PTHR30619:SF7">
    <property type="entry name" value="BETA-LACTAMASE DOMAIN PROTEIN"/>
    <property type="match status" value="1"/>
</dbReference>
<dbReference type="Pfam" id="PF03772">
    <property type="entry name" value="Competence"/>
    <property type="match status" value="1"/>
</dbReference>
<feature type="region of interest" description="Disordered" evidence="6">
    <location>
        <begin position="812"/>
        <end position="832"/>
    </location>
</feature>
<reference evidence="9 10" key="1">
    <citation type="submission" date="2018-10" db="EMBL/GenBank/DDBJ databases">
        <title>Genomic Encyclopedia of Type Strains, Phase IV (KMG-IV): sequencing the most valuable type-strain genomes for metagenomic binning, comparative biology and taxonomic classification.</title>
        <authorList>
            <person name="Goeker M."/>
        </authorList>
    </citation>
    <scope>NUCLEOTIDE SEQUENCE [LARGE SCALE GENOMIC DNA]</scope>
    <source>
        <strain evidence="9 10">DSM 22653</strain>
    </source>
</reference>
<dbReference type="EMBL" id="RBIJ01000001">
    <property type="protein sequence ID" value="RKQ88968.1"/>
    <property type="molecule type" value="Genomic_DNA"/>
</dbReference>
<dbReference type="Proteomes" id="UP000267019">
    <property type="component" value="Unassembled WGS sequence"/>
</dbReference>
<evidence type="ECO:0000256" key="2">
    <source>
        <dbReference type="ARBA" id="ARBA00022475"/>
    </source>
</evidence>
<evidence type="ECO:0000256" key="3">
    <source>
        <dbReference type="ARBA" id="ARBA00022692"/>
    </source>
</evidence>
<evidence type="ECO:0000256" key="1">
    <source>
        <dbReference type="ARBA" id="ARBA00004651"/>
    </source>
</evidence>
<feature type="transmembrane region" description="Helical" evidence="7">
    <location>
        <begin position="411"/>
        <end position="430"/>
    </location>
</feature>
<evidence type="ECO:0000256" key="6">
    <source>
        <dbReference type="SAM" id="MobiDB-lite"/>
    </source>
</evidence>
<dbReference type="PANTHER" id="PTHR30619">
    <property type="entry name" value="DNA INTERNALIZATION/COMPETENCE PROTEIN COMEC/REC2"/>
    <property type="match status" value="1"/>
</dbReference>
<feature type="transmembrane region" description="Helical" evidence="7">
    <location>
        <begin position="466"/>
        <end position="485"/>
    </location>
</feature>
<evidence type="ECO:0000259" key="8">
    <source>
        <dbReference type="Pfam" id="PF03772"/>
    </source>
</evidence>
<dbReference type="AlphaFoldDB" id="A0A660L6B7"/>
<dbReference type="NCBIfam" id="TIGR00360">
    <property type="entry name" value="ComEC_N-term"/>
    <property type="match status" value="1"/>
</dbReference>
<name>A0A660L6B7_9BACL</name>
<protein>
    <submittedName>
        <fullName evidence="9">ComEC/Rec2-related protein</fullName>
    </submittedName>
</protein>
<comment type="subcellular location">
    <subcellularLocation>
        <location evidence="1">Cell membrane</location>
        <topology evidence="1">Multi-pass membrane protein</topology>
    </subcellularLocation>
</comment>
<feature type="compositionally biased region" description="Polar residues" evidence="6">
    <location>
        <begin position="821"/>
        <end position="832"/>
    </location>
</feature>
<proteinExistence type="predicted"/>
<accession>A0A660L6B7</accession>
<dbReference type="InterPro" id="IPR052159">
    <property type="entry name" value="Competence_DNA_uptake"/>
</dbReference>
<feature type="transmembrane region" description="Helical" evidence="7">
    <location>
        <begin position="334"/>
        <end position="353"/>
    </location>
</feature>
<comment type="caution">
    <text evidence="9">The sequence shown here is derived from an EMBL/GenBank/DDBJ whole genome shotgun (WGS) entry which is preliminary data.</text>
</comment>
<evidence type="ECO:0000256" key="7">
    <source>
        <dbReference type="SAM" id="Phobius"/>
    </source>
</evidence>
<evidence type="ECO:0000313" key="10">
    <source>
        <dbReference type="Proteomes" id="UP000267019"/>
    </source>
</evidence>
<feature type="transmembrane region" description="Helical" evidence="7">
    <location>
        <begin position="365"/>
        <end position="381"/>
    </location>
</feature>
<dbReference type="InterPro" id="IPR004477">
    <property type="entry name" value="ComEC_N"/>
</dbReference>
<keyword evidence="5 7" id="KW-0472">Membrane</keyword>
<keyword evidence="4 7" id="KW-1133">Transmembrane helix</keyword>
<dbReference type="RefSeq" id="WP_170143529.1">
    <property type="nucleotide sequence ID" value="NZ_RBIJ01000001.1"/>
</dbReference>
<feature type="transmembrane region" description="Helical" evidence="7">
    <location>
        <begin position="40"/>
        <end position="61"/>
    </location>
</feature>
<feature type="transmembrane region" description="Helical" evidence="7">
    <location>
        <begin position="505"/>
        <end position="526"/>
    </location>
</feature>
<gene>
    <name evidence="9" type="ORF">C7438_0621</name>
</gene>
<evidence type="ECO:0000256" key="5">
    <source>
        <dbReference type="ARBA" id="ARBA00023136"/>
    </source>
</evidence>
<feature type="transmembrane region" description="Helical" evidence="7">
    <location>
        <begin position="570"/>
        <end position="592"/>
    </location>
</feature>
<feature type="domain" description="ComEC/Rec2-related protein" evidence="8">
    <location>
        <begin position="315"/>
        <end position="581"/>
    </location>
</feature>
<feature type="transmembrane region" description="Helical" evidence="7">
    <location>
        <begin position="619"/>
        <end position="637"/>
    </location>
</feature>
<organism evidence="9 10">
    <name type="scientific">Brockia lithotrophica</name>
    <dbReference type="NCBI Taxonomy" id="933949"/>
    <lineage>
        <taxon>Bacteria</taxon>
        <taxon>Bacillati</taxon>
        <taxon>Bacillota</taxon>
        <taxon>Bacilli</taxon>
        <taxon>Bacillales</taxon>
        <taxon>Bacillales Family X. Incertae Sedis</taxon>
        <taxon>Brockia</taxon>
    </lineage>
</organism>
<feature type="transmembrane region" description="Helical" evidence="7">
    <location>
        <begin position="73"/>
        <end position="96"/>
    </location>
</feature>
<keyword evidence="10" id="KW-1185">Reference proteome</keyword>
<evidence type="ECO:0000256" key="4">
    <source>
        <dbReference type="ARBA" id="ARBA00022989"/>
    </source>
</evidence>
<sequence length="875" mass="93609">MPLTRPRAPFVSVFPWVCSPLCGPLPYALALVGGVGAVYLSGLAQAVWIVATGAWSVALYASEHPKFAATPRARTALAAAAFSVWALAFALGVGAAEIREIGYAREKAAFARLFSEGPLPNGPFSAADASRNARELCGEAVVVGDPQNTSAGILVDVRVVGVCECPPDESDGRTTAVQARGGTCTRGKFAACVRLPIPFTLRAYLRPASEEMRLELQALARGAVLRFRGEASPPPGPQNPGERDYRPWAHARGTVGELRTADVFLVAPAPFGEQLRTEARKRIEGVLDVGERRAAASSLGREGAADARALLRAFLLGRTDDLSPEVSRNFAEAGAVHLLVVSGLHVGILAWGVYRFTGSLGMREGARRLSVLLFVATYASLAADSPAVRRATLTAAAVAGAGLVGRRINPLALLALLCALELLLTPSQILRPGFGMTYLLTFAILRYAPTYAEHLQGRLPRPIAPFAYELAATLLVEPLALPFLAATQGGWPATSPLMNLVLLPIYAALLPFLAASWGAAIVASALGTPGMAVGAYLLEPALGLVRLVQDIVTFLAYMPGAQVPFTGVPFPLWIFWTAALLGAYEVGARYLLGRRFFPEPQPRPGEEGAAIRRRRLRRAGIAFGTLFLLFPPLLGLLDGLRFLSPPAATREELPEDPEGTALVALSLKSVAAVAVARGGGAPEELFVYRPRERPNSLWPEGEFPRSPAREGARRAAFLGDVYDRIVPALRALGTRRVRATWLGLEAEEAEILRRALHHNFILADFGQSPDPRSGDAAIRKYGPFAVEEPGFLVESETGMPLVDLRPPTAVPRREDVRPVSRTPSLSQSSCGTYPSERLLEIPHGIDPPLSSVRDLGAVRIRPAGDRVLLECLRPD</sequence>
<keyword evidence="2" id="KW-1003">Cell membrane</keyword>
<keyword evidence="3 7" id="KW-0812">Transmembrane</keyword>